<evidence type="ECO:0000313" key="16">
    <source>
        <dbReference type="EMBL" id="MCD2193318.1"/>
    </source>
</evidence>
<feature type="transmembrane region" description="Helical" evidence="12">
    <location>
        <begin position="35"/>
        <end position="56"/>
    </location>
</feature>
<keyword evidence="10" id="KW-0961">Cell wall biogenesis/degradation</keyword>
<feature type="transmembrane region" description="Helical" evidence="12">
    <location>
        <begin position="522"/>
        <end position="541"/>
    </location>
</feature>
<feature type="transmembrane region" description="Helical" evidence="12">
    <location>
        <begin position="687"/>
        <end position="713"/>
    </location>
</feature>
<evidence type="ECO:0000256" key="5">
    <source>
        <dbReference type="ARBA" id="ARBA00022676"/>
    </source>
</evidence>
<keyword evidence="8 12" id="KW-1133">Transmembrane helix</keyword>
<feature type="transmembrane region" description="Helical" evidence="12">
    <location>
        <begin position="217"/>
        <end position="237"/>
    </location>
</feature>
<accession>A0ABS8P5L3</accession>
<dbReference type="Pfam" id="PF17689">
    <property type="entry name" value="Arabino_trans_N"/>
    <property type="match status" value="1"/>
</dbReference>
<dbReference type="Pfam" id="PF14896">
    <property type="entry name" value="Arabino_trans_C"/>
    <property type="match status" value="1"/>
</dbReference>
<feature type="transmembrane region" description="Helical" evidence="12">
    <location>
        <begin position="610"/>
        <end position="630"/>
    </location>
</feature>
<sequence>MTSTSQDDSAEEEVLASDAENDEPPSGNSGRWPRALLLATTAGIVAMVCAVLLPLLPVSADRPEVTWPRLSGTTESTQLGLTTGRPLALDAGFACADARAAATTPDGLVLTTAPPAFPDAQRAALTATMVADRLTVVSRGSTLYQGVLPAGPCSVSIEGDLSRLAISIDGVPAGTLPGADLPDVDALATGLAGQHSQVHVHLTLDDQGATSPTPLKAVTIVLLVVAGAVSLIALWFAERQRRSSRGRLRLRRPAVVDAVVPVVLVAWLFLAPMTDDDGYYSAMAANVSHSGYVANYYQLFNQSFTPFTWIYYALGWWQDAVGTAPVALRIPSVALGLATWFLVRAFVRKLARSASLAANSERALRVAVAIIFLGWWLPFDTGVRPEAVVATSVMAALVALATSIEQRRAFPAALAVIAAGIGFTAGTAGFVALAPPIAAAPAVWRALGDRGRQAQILSIVTIIAAGSVVGLLAFADGSLRDFSRAQQIFLGMQYPETWSTEIVRWDYLLNKQGPQGNYAKRLPVLLTLFAVLGYVMTATLGDRDRIWPPRLRLAAHTTVLGFLLLWMTPSKWTHHFGSLAGVGAVLLATVVVFSPRIAQMVSARRPLSHPVAVTALVGVCVLIALAGRGINSWPYSWLLGIPHPLTPPQVWIVAYGQPVWWLLGTALVTAAMVVVARRRAPSMVAVAPWLALPVVVCVAFLATTGYMVGGFAVGAVRTTSTYSPWADALEDPLAHRCGAEQAVQVLDPHSASGLPVASYIGATATGGVFASGGWSPSSPPPIASGSVWGSHRPGPDSADPADGAGAGTFSTPWYSIPTDLRGQTLSLYVSGRAGNGNDLRVGYASLPRTGGAPVLLDSFSGLGEGKAGATVDARQWRSVTLDGPVAPPRGATAVRLIASDTSDGPGGWTAFSAPLVQRWAPLTDIIPSGSATAVGWPIAFLFPCLRKPIQADGINEPVATAVTWGDGALAGVGDSAFLSDRGGLFAPSFSGDAVTQLSARLADAPDAAGLQVYTFRATLPSDGYTVDPGSETVPGWSPAPNTTFSTPVSPNAVVRP</sequence>
<dbReference type="Gene3D" id="2.60.120.610">
    <property type="entry name" value="arabinofuranosyltransferase like domain"/>
    <property type="match status" value="1"/>
</dbReference>
<comment type="subcellular location">
    <subcellularLocation>
        <location evidence="2">Cell membrane</location>
        <topology evidence="2">Multi-pass membrane protein</topology>
    </subcellularLocation>
</comment>
<protein>
    <submittedName>
        <fullName evidence="16">Arabinosyltransferase domain-containing protein</fullName>
    </submittedName>
</protein>
<feature type="transmembrane region" description="Helical" evidence="12">
    <location>
        <begin position="326"/>
        <end position="343"/>
    </location>
</feature>
<feature type="region of interest" description="Disordered" evidence="11">
    <location>
        <begin position="1033"/>
        <end position="1056"/>
    </location>
</feature>
<dbReference type="InterPro" id="IPR007680">
    <property type="entry name" value="Arabino_trans_central"/>
</dbReference>
<comment type="similarity">
    <text evidence="3">Belongs to the emb family.</text>
</comment>
<feature type="transmembrane region" description="Helical" evidence="12">
    <location>
        <begin position="454"/>
        <end position="475"/>
    </location>
</feature>
<feature type="transmembrane region" description="Helical" evidence="12">
    <location>
        <begin position="410"/>
        <end position="433"/>
    </location>
</feature>
<feature type="domain" description="Arabinofuranosyltransferase central" evidence="13">
    <location>
        <begin position="211"/>
        <end position="672"/>
    </location>
</feature>
<evidence type="ECO:0000313" key="17">
    <source>
        <dbReference type="Proteomes" id="UP001199469"/>
    </source>
</evidence>
<dbReference type="Pfam" id="PF04602">
    <property type="entry name" value="Arabinose_trans"/>
    <property type="match status" value="1"/>
</dbReference>
<dbReference type="RefSeq" id="WP_230731279.1">
    <property type="nucleotide sequence ID" value="NZ_JAJNDB010000001.1"/>
</dbReference>
<evidence type="ECO:0000259" key="15">
    <source>
        <dbReference type="Pfam" id="PF17689"/>
    </source>
</evidence>
<keyword evidence="9 12" id="KW-0472">Membrane</keyword>
<keyword evidence="6" id="KW-0808">Transferase</keyword>
<evidence type="ECO:0000256" key="1">
    <source>
        <dbReference type="ARBA" id="ARBA00003001"/>
    </source>
</evidence>
<dbReference type="EMBL" id="JAJNDB010000001">
    <property type="protein sequence ID" value="MCD2193318.1"/>
    <property type="molecule type" value="Genomic_DNA"/>
</dbReference>
<feature type="transmembrane region" description="Helical" evidence="12">
    <location>
        <begin position="650"/>
        <end position="675"/>
    </location>
</feature>
<evidence type="ECO:0000256" key="12">
    <source>
        <dbReference type="SAM" id="Phobius"/>
    </source>
</evidence>
<reference evidence="16 17" key="1">
    <citation type="submission" date="2021-11" db="EMBL/GenBank/DDBJ databases">
        <title>Draft genome sequence of Actinomycetospora sp. SF1 isolated from the rhizosphere soil.</title>
        <authorList>
            <person name="Duangmal K."/>
            <person name="Chantavorakit T."/>
        </authorList>
    </citation>
    <scope>NUCLEOTIDE SEQUENCE [LARGE SCALE GENOMIC DNA]</scope>
    <source>
        <strain evidence="16 17">TBRC 5722</strain>
    </source>
</reference>
<evidence type="ECO:0000259" key="13">
    <source>
        <dbReference type="Pfam" id="PF04602"/>
    </source>
</evidence>
<feature type="compositionally biased region" description="Polar residues" evidence="11">
    <location>
        <begin position="1039"/>
        <end position="1049"/>
    </location>
</feature>
<evidence type="ECO:0000256" key="3">
    <source>
        <dbReference type="ARBA" id="ARBA00008195"/>
    </source>
</evidence>
<dbReference type="InterPro" id="IPR027451">
    <property type="entry name" value="EmbABC_dom1"/>
</dbReference>
<feature type="transmembrane region" description="Helical" evidence="12">
    <location>
        <begin position="386"/>
        <end position="404"/>
    </location>
</feature>
<organism evidence="16 17">
    <name type="scientific">Actinomycetospora endophytica</name>
    <dbReference type="NCBI Taxonomy" id="2291215"/>
    <lineage>
        <taxon>Bacteria</taxon>
        <taxon>Bacillati</taxon>
        <taxon>Actinomycetota</taxon>
        <taxon>Actinomycetes</taxon>
        <taxon>Pseudonocardiales</taxon>
        <taxon>Pseudonocardiaceae</taxon>
        <taxon>Actinomycetospora</taxon>
    </lineage>
</organism>
<proteinExistence type="inferred from homology"/>
<feature type="domain" description="Arabinosyltransferase C-terminal" evidence="14">
    <location>
        <begin position="810"/>
        <end position="956"/>
    </location>
</feature>
<feature type="compositionally biased region" description="Acidic residues" evidence="11">
    <location>
        <begin position="8"/>
        <end position="23"/>
    </location>
</feature>
<feature type="region of interest" description="Disordered" evidence="11">
    <location>
        <begin position="1"/>
        <end position="31"/>
    </location>
</feature>
<feature type="transmembrane region" description="Helical" evidence="12">
    <location>
        <begin position="575"/>
        <end position="598"/>
    </location>
</feature>
<evidence type="ECO:0000256" key="10">
    <source>
        <dbReference type="ARBA" id="ARBA00023316"/>
    </source>
</evidence>
<dbReference type="Gene3D" id="2.60.120.940">
    <property type="entry name" value="EmbC, C-terminal domain, subdomain 2"/>
    <property type="match status" value="1"/>
</dbReference>
<dbReference type="InterPro" id="IPR032731">
    <property type="entry name" value="Arabino_trans_C"/>
</dbReference>
<keyword evidence="7 12" id="KW-0812">Transmembrane</keyword>
<evidence type="ECO:0000256" key="7">
    <source>
        <dbReference type="ARBA" id="ARBA00022692"/>
    </source>
</evidence>
<evidence type="ECO:0000256" key="4">
    <source>
        <dbReference type="ARBA" id="ARBA00022475"/>
    </source>
</evidence>
<keyword evidence="17" id="KW-1185">Reference proteome</keyword>
<dbReference type="InterPro" id="IPR042486">
    <property type="entry name" value="Arabino_trans_C_2"/>
</dbReference>
<comment type="caution">
    <text evidence="16">The sequence shown here is derived from an EMBL/GenBank/DDBJ whole genome shotgun (WGS) entry which is preliminary data.</text>
</comment>
<evidence type="ECO:0000259" key="14">
    <source>
        <dbReference type="Pfam" id="PF14896"/>
    </source>
</evidence>
<name>A0ABS8P5L3_9PSEU</name>
<evidence type="ECO:0000256" key="11">
    <source>
        <dbReference type="SAM" id="MobiDB-lite"/>
    </source>
</evidence>
<dbReference type="InterPro" id="IPR040920">
    <property type="entry name" value="Arabino_trans_N"/>
</dbReference>
<feature type="domain" description="Arabinosyltransferas concanavalin like" evidence="15">
    <location>
        <begin position="63"/>
        <end position="205"/>
    </location>
</feature>
<evidence type="ECO:0000256" key="9">
    <source>
        <dbReference type="ARBA" id="ARBA00023136"/>
    </source>
</evidence>
<evidence type="ECO:0000256" key="6">
    <source>
        <dbReference type="ARBA" id="ARBA00022679"/>
    </source>
</evidence>
<gene>
    <name evidence="16" type="ORF">LQ327_07950</name>
</gene>
<dbReference type="Proteomes" id="UP001199469">
    <property type="component" value="Unassembled WGS sequence"/>
</dbReference>
<evidence type="ECO:0000256" key="2">
    <source>
        <dbReference type="ARBA" id="ARBA00004651"/>
    </source>
</evidence>
<feature type="transmembrane region" description="Helical" evidence="12">
    <location>
        <begin position="363"/>
        <end position="379"/>
    </location>
</feature>
<keyword evidence="4" id="KW-1003">Cell membrane</keyword>
<feature type="region of interest" description="Disordered" evidence="11">
    <location>
        <begin position="780"/>
        <end position="806"/>
    </location>
</feature>
<evidence type="ECO:0000256" key="8">
    <source>
        <dbReference type="ARBA" id="ARBA00022989"/>
    </source>
</evidence>
<keyword evidence="5" id="KW-0328">Glycosyltransferase</keyword>
<comment type="function">
    <text evidence="1">Arabinosyl transferase responsible for the polymerization of arabinose into the arabinan of arabinogalactan.</text>
</comment>
<dbReference type="Gene3D" id="3.40.190.160">
    <property type="match status" value="1"/>
</dbReference>
<feature type="transmembrane region" description="Helical" evidence="12">
    <location>
        <begin position="258"/>
        <end position="274"/>
    </location>
</feature>